<evidence type="ECO:0000313" key="1">
    <source>
        <dbReference type="EMBL" id="CAA6817739.1"/>
    </source>
</evidence>
<protein>
    <submittedName>
        <fullName evidence="1">Uncharacterized protein</fullName>
    </submittedName>
</protein>
<gene>
    <name evidence="1" type="ORF">HELGO_WM8135</name>
</gene>
<proteinExistence type="predicted"/>
<name>A0A6S6TSS0_9BACT</name>
<sequence length="72" mass="8809">MKKITFKIASRRLEVDLEDDFAQYIFDDLEYNNVNLDEEIDIRQLLQLYLKSMHKEFRSEKQIKTLLNQLKE</sequence>
<reference evidence="1" key="1">
    <citation type="submission" date="2020-01" db="EMBL/GenBank/DDBJ databases">
        <authorList>
            <person name="Meier V. D."/>
            <person name="Meier V D."/>
        </authorList>
    </citation>
    <scope>NUCLEOTIDE SEQUENCE</scope>
    <source>
        <strain evidence="1">HLG_WM_MAG_04</strain>
    </source>
</reference>
<dbReference type="EMBL" id="CACVAX010000050">
    <property type="protein sequence ID" value="CAA6817739.1"/>
    <property type="molecule type" value="Genomic_DNA"/>
</dbReference>
<accession>A0A6S6TSS0</accession>
<organism evidence="1">
    <name type="scientific">uncultured Sulfurovum sp</name>
    <dbReference type="NCBI Taxonomy" id="269237"/>
    <lineage>
        <taxon>Bacteria</taxon>
        <taxon>Pseudomonadati</taxon>
        <taxon>Campylobacterota</taxon>
        <taxon>Epsilonproteobacteria</taxon>
        <taxon>Campylobacterales</taxon>
        <taxon>Sulfurovaceae</taxon>
        <taxon>Sulfurovum</taxon>
        <taxon>environmental samples</taxon>
    </lineage>
</organism>
<dbReference type="AlphaFoldDB" id="A0A6S6TSS0"/>